<gene>
    <name evidence="2" type="ORF">FSB_LOCUS9457</name>
</gene>
<feature type="region of interest" description="Disordered" evidence="1">
    <location>
        <begin position="887"/>
        <end position="917"/>
    </location>
</feature>
<sequence length="917" mass="99414">MITKLLSRHHIRLPMDQHDLQPGGLVNDVRHLCSPKEHDCLGEANSLSDCCGTCINGNAGVRKEDHESDHEISGCKADKLPEMERNYLMSSTYCSVENADDLRPPSSVISTMKDSVLEKENCAEGNSAVISHGNRLEVKGNLKQGEVSARSQEGNASTKNISMKSDISSDSGQPLDKDNNESVDGRMSVYWSNAGESGLKSVMQTYFHDKPYKTESSSSNSTHISLPASSNDSFQVTSVDVKSCMHSKTSAMDTSTCSDFKSNLKEPALRNLAVGMAAQASKDVLDATIFPPGKQQNAIKASEIVHVRTNDSNKVLGMISDHNSCNVEDIDLPSPDLLKKKVTEISNQDKVQPCYELDDALEVAQRVAREVEREVGTYREVSGSSSSVQEKDGEAVHMSSVDSADSNKKDCSTETGSKIQLCNEQDNSDSCHSIKEVVDPEMSTRNEGLCLEVKESSHVMGPMMMYGSDAGLQGLESSGMTTKPENVAARDQTTLFRIDLNETILANEVEYPEHSVKETISYQAKNVMKPIPVVAKCGDSISVPMPQPQCDGDIVGWRGSAASAFRPISRSRSCNQNKSSLTNDNNDLSIQSQVKGFDLNVAAAGADLDMELLTEKFVQAQSSLASEESSMEVSSTRARRFHIDLNCVSENDDSSCRLSPPASLSGHSVRDFDLNDNLTSMDPCIDAHHPGQGTRELRNGTLYDDPAVSLMGITRSPYSRSVGTGYPAGFSSLHGFTHGHAKPPQVAVSNMLSSNEEMQRVHSLQHKLTYAQPPPPHHVFLYNNGFCIDPNNGLSSTVYSSSFLPYITDPRGATVIPQILGSGALSALSGTPHIMSVPGGPGPSDISIIRPSFDLNGRATSSENGSRGESTRQLFIPVSNSALEEPVRSFQQVPLSATSMKRREPDGGWDSHQLSYR</sequence>
<feature type="compositionally biased region" description="Polar residues" evidence="1">
    <location>
        <begin position="889"/>
        <end position="899"/>
    </location>
</feature>
<dbReference type="PANTHER" id="PTHR47292:SF3">
    <property type="entry name" value="PROTEIN WAVE"/>
    <property type="match status" value="1"/>
</dbReference>
<dbReference type="EMBL" id="OIVN01000524">
    <property type="protein sequence ID" value="SPC81575.1"/>
    <property type="molecule type" value="Genomic_DNA"/>
</dbReference>
<evidence type="ECO:0000256" key="1">
    <source>
        <dbReference type="SAM" id="MobiDB-lite"/>
    </source>
</evidence>
<feature type="region of interest" description="Disordered" evidence="1">
    <location>
        <begin position="378"/>
        <end position="414"/>
    </location>
</feature>
<name>A0A2N9F3B3_FAGSY</name>
<feature type="compositionally biased region" description="Polar residues" evidence="1">
    <location>
        <begin position="149"/>
        <end position="172"/>
    </location>
</feature>
<evidence type="ECO:0000313" key="2">
    <source>
        <dbReference type="EMBL" id="SPC81575.1"/>
    </source>
</evidence>
<feature type="region of interest" description="Disordered" evidence="1">
    <location>
        <begin position="143"/>
        <end position="183"/>
    </location>
</feature>
<accession>A0A2N9F3B3</accession>
<dbReference type="PANTHER" id="PTHR47292">
    <property type="entry name" value="TRANSCRIPTION ELONGATION FACTOR (TFIIS) FAMILY PROTEIN-RELATED"/>
    <property type="match status" value="1"/>
</dbReference>
<organism evidence="2">
    <name type="scientific">Fagus sylvatica</name>
    <name type="common">Beechnut</name>
    <dbReference type="NCBI Taxonomy" id="28930"/>
    <lineage>
        <taxon>Eukaryota</taxon>
        <taxon>Viridiplantae</taxon>
        <taxon>Streptophyta</taxon>
        <taxon>Embryophyta</taxon>
        <taxon>Tracheophyta</taxon>
        <taxon>Spermatophyta</taxon>
        <taxon>Magnoliopsida</taxon>
        <taxon>eudicotyledons</taxon>
        <taxon>Gunneridae</taxon>
        <taxon>Pentapetalae</taxon>
        <taxon>rosids</taxon>
        <taxon>fabids</taxon>
        <taxon>Fagales</taxon>
        <taxon>Fagaceae</taxon>
        <taxon>Fagus</taxon>
    </lineage>
</organism>
<proteinExistence type="predicted"/>
<dbReference type="AlphaFoldDB" id="A0A2N9F3B3"/>
<protein>
    <submittedName>
        <fullName evidence="2">Uncharacterized protein</fullName>
    </submittedName>
</protein>
<reference evidence="2" key="1">
    <citation type="submission" date="2018-02" db="EMBL/GenBank/DDBJ databases">
        <authorList>
            <person name="Cohen D.B."/>
            <person name="Kent A.D."/>
        </authorList>
    </citation>
    <scope>NUCLEOTIDE SEQUENCE</scope>
</reference>